<feature type="domain" description="Invasin" evidence="2">
    <location>
        <begin position="63"/>
        <end position="141"/>
    </location>
</feature>
<evidence type="ECO:0000313" key="4">
    <source>
        <dbReference type="EMBL" id="OUR96503.1"/>
    </source>
</evidence>
<feature type="domain" description="DUF2341" evidence="3">
    <location>
        <begin position="192"/>
        <end position="253"/>
    </location>
</feature>
<evidence type="ECO:0000259" key="3">
    <source>
        <dbReference type="Pfam" id="PF10102"/>
    </source>
</evidence>
<feature type="region of interest" description="Disordered" evidence="1">
    <location>
        <begin position="29"/>
        <end position="51"/>
    </location>
</feature>
<gene>
    <name evidence="4" type="ORF">A9Q84_09140</name>
</gene>
<organism evidence="4 5">
    <name type="scientific">Halobacteriovorax marinus</name>
    <dbReference type="NCBI Taxonomy" id="97084"/>
    <lineage>
        <taxon>Bacteria</taxon>
        <taxon>Pseudomonadati</taxon>
        <taxon>Bdellovibrionota</taxon>
        <taxon>Bacteriovoracia</taxon>
        <taxon>Bacteriovoracales</taxon>
        <taxon>Halobacteriovoraceae</taxon>
        <taxon>Halobacteriovorax</taxon>
    </lineage>
</organism>
<dbReference type="AlphaFoldDB" id="A0A1Y5F6H7"/>
<accession>A0A1Y5F6H7</accession>
<dbReference type="EMBL" id="MAAO01000006">
    <property type="protein sequence ID" value="OUR96503.1"/>
    <property type="molecule type" value="Genomic_DNA"/>
</dbReference>
<dbReference type="Gene3D" id="2.60.40.10">
    <property type="entry name" value="Immunoglobulins"/>
    <property type="match status" value="1"/>
</dbReference>
<reference evidence="5" key="1">
    <citation type="journal article" date="2017" name="Proc. Natl. Acad. Sci. U.S.A.">
        <title>Simulation of Deepwater Horizon oil plume reveals substrate specialization within a complex community of hydrocarbon-degraders.</title>
        <authorList>
            <person name="Hu P."/>
            <person name="Dubinsky E.A."/>
            <person name="Probst A.J."/>
            <person name="Wang J."/>
            <person name="Sieber C.M.K."/>
            <person name="Tom L.M."/>
            <person name="Gardinali P."/>
            <person name="Banfield J.F."/>
            <person name="Atlas R.M."/>
            <person name="Andersen G.L."/>
        </authorList>
    </citation>
    <scope>NUCLEOTIDE SEQUENCE [LARGE SCALE GENOMIC DNA]</scope>
</reference>
<comment type="caution">
    <text evidence="4">The sequence shown here is derived from an EMBL/GenBank/DDBJ whole genome shotgun (WGS) entry which is preliminary data.</text>
</comment>
<dbReference type="Pfam" id="PF10102">
    <property type="entry name" value="DUF2341"/>
    <property type="match status" value="1"/>
</dbReference>
<evidence type="ECO:0000313" key="5">
    <source>
        <dbReference type="Proteomes" id="UP000196531"/>
    </source>
</evidence>
<protein>
    <submittedName>
        <fullName evidence="4">Uncharacterized protein</fullName>
    </submittedName>
</protein>
<evidence type="ECO:0000259" key="2">
    <source>
        <dbReference type="Pfam" id="PF09134"/>
    </source>
</evidence>
<dbReference type="Proteomes" id="UP000196531">
    <property type="component" value="Unassembled WGS sequence"/>
</dbReference>
<dbReference type="InterPro" id="IPR013783">
    <property type="entry name" value="Ig-like_fold"/>
</dbReference>
<dbReference type="InterPro" id="IPR015217">
    <property type="entry name" value="Invasin_dom_3"/>
</dbReference>
<dbReference type="PROSITE" id="PS51257">
    <property type="entry name" value="PROKAR_LIPOPROTEIN"/>
    <property type="match status" value="1"/>
</dbReference>
<proteinExistence type="predicted"/>
<name>A0A1Y5F6H7_9BACT</name>
<dbReference type="Pfam" id="PF09134">
    <property type="entry name" value="Invasin_D3"/>
    <property type="match status" value="1"/>
</dbReference>
<dbReference type="InterPro" id="IPR018765">
    <property type="entry name" value="DUF2341"/>
</dbReference>
<sequence>MVEKFKLIILILSISIGLASCKKAEESVEVTDQRRFETPPGSTTPTPPTNADISYTNSVVYMTKVQVFETQTSIISFAARDINGVAIEEGGLNITVSLLGDGTSSGTFGAINDHGNGVYDVLLTATTFGSPNTVEVRVDGNLIFQLYPFQYQVRSGEYYRDLTFSSATDQDEFQIKLTFNSSNIDYSKIDANGDDIRFFDSSFVEQDYWIEKWDTLGDSIVWVKVQNTAETSIIMSYGNATMVSDSNKEEVFSYDVAKAVYYELSQSALGTSSNISSYINNNDVTVNTTGGFVTATISPVVPDTFANVQVGPITVLGPISGRYLSNSLGVDSIAPLSFASKTLSYPKSRASDVWDLYNPNTTTATLNLYNYDSNGALWNSFGYTIGAGQTLRINYDVLKMGIIESDIPIIGLYHGGGVSDATLLMPPSADTIGAIAATATIGILEDSTTGTVYFSDGTSQGFSGNKGDTIDFSNGGSQKLSIGARIISNHNITAYGQADSDGSDSESFWPVTEMDDEYIIPTDSQYITVVCTETVSLIVTDTGGNSTTGTCVPPGGSNPGHISFGDNSSNHFSPGTKISGDAQFYVYYEYENDDETNVTSWKQARSYSPTEITVTVGTEQTW</sequence>
<evidence type="ECO:0000256" key="1">
    <source>
        <dbReference type="SAM" id="MobiDB-lite"/>
    </source>
</evidence>